<dbReference type="SMART" id="SM00382">
    <property type="entry name" value="AAA"/>
    <property type="match status" value="1"/>
</dbReference>
<sequence length="237" mass="25389">MSPILSIQNLSVSYGHIRAVKNIQLELNAGEITALVGANGAGKSTSLLAVSGLIKANAGKILFDGEDLTTLSPHQIVQKGVVQVAEGRAILTTLTVQENLDLGAYTRKDKAQISKDLDYIFHLFPVLKNRASGLAGNLSGGEQQMLAIGRALMAKPKVLLLDEPSMGLAPLMVQEIFRVLKEINQTGLTILLVEQNVRQALKIAQSGYVLENGEIVLQDSGQNLLNNPRVIEAYLGA</sequence>
<evidence type="ECO:0000256" key="3">
    <source>
        <dbReference type="ARBA" id="ARBA00022475"/>
    </source>
</evidence>
<name>A0ABS5H481_9BURK</name>
<dbReference type="PROSITE" id="PS50893">
    <property type="entry name" value="ABC_TRANSPORTER_2"/>
    <property type="match status" value="1"/>
</dbReference>
<dbReference type="GO" id="GO:0005524">
    <property type="term" value="F:ATP binding"/>
    <property type="evidence" value="ECO:0007669"/>
    <property type="project" value="UniProtKB-KW"/>
</dbReference>
<reference evidence="8 9" key="1">
    <citation type="submission" date="2021-04" db="EMBL/GenBank/DDBJ databases">
        <title>novel species isolated from subtropical streams in China.</title>
        <authorList>
            <person name="Lu H."/>
        </authorList>
    </citation>
    <scope>NUCLEOTIDE SEQUENCE [LARGE SCALE GENOMIC DNA]</scope>
    <source>
        <strain evidence="8 9">FT147W</strain>
    </source>
</reference>
<dbReference type="InterPro" id="IPR052156">
    <property type="entry name" value="BCAA_Transport_ATP-bd_LivF"/>
</dbReference>
<dbReference type="InterPro" id="IPR017871">
    <property type="entry name" value="ABC_transporter-like_CS"/>
</dbReference>
<dbReference type="PROSITE" id="PS00211">
    <property type="entry name" value="ABC_TRANSPORTER_1"/>
    <property type="match status" value="1"/>
</dbReference>
<evidence type="ECO:0000313" key="9">
    <source>
        <dbReference type="Proteomes" id="UP000682982"/>
    </source>
</evidence>
<evidence type="ECO:0000256" key="4">
    <source>
        <dbReference type="ARBA" id="ARBA00022741"/>
    </source>
</evidence>
<keyword evidence="4" id="KW-0547">Nucleotide-binding</keyword>
<keyword evidence="6" id="KW-0029">Amino-acid transport</keyword>
<dbReference type="CDD" id="cd03224">
    <property type="entry name" value="ABC_TM1139_LivF_branched"/>
    <property type="match status" value="1"/>
</dbReference>
<dbReference type="InterPro" id="IPR003593">
    <property type="entry name" value="AAA+_ATPase"/>
</dbReference>
<keyword evidence="3" id="KW-0472">Membrane</keyword>
<keyword evidence="2" id="KW-0813">Transport</keyword>
<proteinExistence type="inferred from homology"/>
<dbReference type="InterPro" id="IPR030660">
    <property type="entry name" value="ABC_branched_ATPase_LivF/BraG"/>
</dbReference>
<comment type="caution">
    <text evidence="8">The sequence shown here is derived from an EMBL/GenBank/DDBJ whole genome shotgun (WGS) entry which is preliminary data.</text>
</comment>
<dbReference type="SUPFAM" id="SSF52540">
    <property type="entry name" value="P-loop containing nucleoside triphosphate hydrolases"/>
    <property type="match status" value="1"/>
</dbReference>
<dbReference type="PIRSF" id="PIRSF039137">
    <property type="entry name" value="ABC_branched_ATPase"/>
    <property type="match status" value="1"/>
</dbReference>
<dbReference type="InterPro" id="IPR027417">
    <property type="entry name" value="P-loop_NTPase"/>
</dbReference>
<dbReference type="Proteomes" id="UP000682982">
    <property type="component" value="Unassembled WGS sequence"/>
</dbReference>
<evidence type="ECO:0000256" key="1">
    <source>
        <dbReference type="ARBA" id="ARBA00005417"/>
    </source>
</evidence>
<evidence type="ECO:0000256" key="6">
    <source>
        <dbReference type="ARBA" id="ARBA00022970"/>
    </source>
</evidence>
<accession>A0ABS5H481</accession>
<dbReference type="RefSeq" id="WP_212679611.1">
    <property type="nucleotide sequence ID" value="NZ_JAGSPK010000005.1"/>
</dbReference>
<evidence type="ECO:0000313" key="8">
    <source>
        <dbReference type="EMBL" id="MBR7793657.1"/>
    </source>
</evidence>
<evidence type="ECO:0000256" key="2">
    <source>
        <dbReference type="ARBA" id="ARBA00022448"/>
    </source>
</evidence>
<protein>
    <submittedName>
        <fullName evidence="8">ABC transporter ATP-binding protein</fullName>
    </submittedName>
</protein>
<organism evidence="8 9">
    <name type="scientific">Undibacterium rivi</name>
    <dbReference type="NCBI Taxonomy" id="2828729"/>
    <lineage>
        <taxon>Bacteria</taxon>
        <taxon>Pseudomonadati</taxon>
        <taxon>Pseudomonadota</taxon>
        <taxon>Betaproteobacteria</taxon>
        <taxon>Burkholderiales</taxon>
        <taxon>Oxalobacteraceae</taxon>
        <taxon>Undibacterium</taxon>
    </lineage>
</organism>
<keyword evidence="9" id="KW-1185">Reference proteome</keyword>
<dbReference type="PANTHER" id="PTHR43820:SF4">
    <property type="entry name" value="HIGH-AFFINITY BRANCHED-CHAIN AMINO ACID TRANSPORT ATP-BINDING PROTEIN LIVF"/>
    <property type="match status" value="1"/>
</dbReference>
<gene>
    <name evidence="8" type="ORF">KDM87_13750</name>
</gene>
<feature type="domain" description="ABC transporter" evidence="7">
    <location>
        <begin position="5"/>
        <end position="237"/>
    </location>
</feature>
<keyword evidence="3" id="KW-1003">Cell membrane</keyword>
<evidence type="ECO:0000259" key="7">
    <source>
        <dbReference type="PROSITE" id="PS50893"/>
    </source>
</evidence>
<comment type="similarity">
    <text evidence="1">Belongs to the ABC transporter superfamily.</text>
</comment>
<keyword evidence="5 8" id="KW-0067">ATP-binding</keyword>
<dbReference type="EMBL" id="JAGSPK010000005">
    <property type="protein sequence ID" value="MBR7793657.1"/>
    <property type="molecule type" value="Genomic_DNA"/>
</dbReference>
<dbReference type="Gene3D" id="3.40.50.300">
    <property type="entry name" value="P-loop containing nucleotide triphosphate hydrolases"/>
    <property type="match status" value="1"/>
</dbReference>
<dbReference type="PANTHER" id="PTHR43820">
    <property type="entry name" value="HIGH-AFFINITY BRANCHED-CHAIN AMINO ACID TRANSPORT ATP-BINDING PROTEIN LIVF"/>
    <property type="match status" value="1"/>
</dbReference>
<evidence type="ECO:0000256" key="5">
    <source>
        <dbReference type="ARBA" id="ARBA00022840"/>
    </source>
</evidence>
<dbReference type="Pfam" id="PF00005">
    <property type="entry name" value="ABC_tran"/>
    <property type="match status" value="1"/>
</dbReference>
<dbReference type="InterPro" id="IPR003439">
    <property type="entry name" value="ABC_transporter-like_ATP-bd"/>
</dbReference>